<dbReference type="InterPro" id="IPR029058">
    <property type="entry name" value="AB_hydrolase_fold"/>
</dbReference>
<feature type="compositionally biased region" description="Basic and acidic residues" evidence="1">
    <location>
        <begin position="22"/>
        <end position="34"/>
    </location>
</feature>
<proteinExistence type="predicted"/>
<dbReference type="AlphaFoldDB" id="A0ABD5P9G6"/>
<keyword evidence="2" id="KW-0378">Hydrolase</keyword>
<feature type="compositionally biased region" description="Low complexity" evidence="1">
    <location>
        <begin position="1"/>
        <end position="11"/>
    </location>
</feature>
<name>A0ABD5P9G6_9EURY</name>
<feature type="region of interest" description="Disordered" evidence="1">
    <location>
        <begin position="1"/>
        <end position="34"/>
    </location>
</feature>
<dbReference type="RefSeq" id="WP_267622131.1">
    <property type="nucleotide sequence ID" value="NZ_JAODIW010000006.1"/>
</dbReference>
<gene>
    <name evidence="2" type="ORF">ACFO0N_06310</name>
</gene>
<organism evidence="2 3">
    <name type="scientific">Halobium salinum</name>
    <dbReference type="NCBI Taxonomy" id="1364940"/>
    <lineage>
        <taxon>Archaea</taxon>
        <taxon>Methanobacteriati</taxon>
        <taxon>Methanobacteriota</taxon>
        <taxon>Stenosarchaea group</taxon>
        <taxon>Halobacteria</taxon>
        <taxon>Halobacteriales</taxon>
        <taxon>Haloferacaceae</taxon>
        <taxon>Halobium</taxon>
    </lineage>
</organism>
<comment type="caution">
    <text evidence="2">The sequence shown here is derived from an EMBL/GenBank/DDBJ whole genome shotgun (WGS) entry which is preliminary data.</text>
</comment>
<evidence type="ECO:0000313" key="3">
    <source>
        <dbReference type="Proteomes" id="UP001595921"/>
    </source>
</evidence>
<dbReference type="Proteomes" id="UP001595921">
    <property type="component" value="Unassembled WGS sequence"/>
</dbReference>
<reference evidence="2 3" key="1">
    <citation type="journal article" date="2019" name="Int. J. Syst. Evol. Microbiol.">
        <title>The Global Catalogue of Microorganisms (GCM) 10K type strain sequencing project: providing services to taxonomists for standard genome sequencing and annotation.</title>
        <authorList>
            <consortium name="The Broad Institute Genomics Platform"/>
            <consortium name="The Broad Institute Genome Sequencing Center for Infectious Disease"/>
            <person name="Wu L."/>
            <person name="Ma J."/>
        </authorList>
    </citation>
    <scope>NUCLEOTIDE SEQUENCE [LARGE SCALE GENOMIC DNA]</scope>
    <source>
        <strain evidence="2 3">CGMCC 1.12553</strain>
    </source>
</reference>
<protein>
    <submittedName>
        <fullName evidence="2">Alpha/beta hydrolase</fullName>
    </submittedName>
</protein>
<evidence type="ECO:0000313" key="2">
    <source>
        <dbReference type="EMBL" id="MFC4357562.1"/>
    </source>
</evidence>
<accession>A0ABD5P9G6</accession>
<sequence>MTDPTGDGTTEAADDGADDGGATDHRREDVLVPGARDVRATLDARGGDACVVACPPHPQHRGHRGDERLVAVSDAAGEAGIDCLRFDYGDWDEGAGERVDARNAAEWATERYDRVALFGFSFGGTLALVVGGERDDLAAVAALAPAARISDEIDAVDGVARLAERGTPTRVVYAERDDTADWEPVVDAARERGVDAVGLPADHFFVGQSAKVGERVGEFLVAHLSE</sequence>
<dbReference type="Gene3D" id="3.40.50.1820">
    <property type="entry name" value="alpha/beta hydrolase"/>
    <property type="match status" value="1"/>
</dbReference>
<keyword evidence="3" id="KW-1185">Reference proteome</keyword>
<dbReference type="GO" id="GO:0016787">
    <property type="term" value="F:hydrolase activity"/>
    <property type="evidence" value="ECO:0007669"/>
    <property type="project" value="UniProtKB-KW"/>
</dbReference>
<dbReference type="EMBL" id="JBHSDS010000003">
    <property type="protein sequence ID" value="MFC4357562.1"/>
    <property type="molecule type" value="Genomic_DNA"/>
</dbReference>
<evidence type="ECO:0000256" key="1">
    <source>
        <dbReference type="SAM" id="MobiDB-lite"/>
    </source>
</evidence>
<dbReference type="SUPFAM" id="SSF53474">
    <property type="entry name" value="alpha/beta-Hydrolases"/>
    <property type="match status" value="1"/>
</dbReference>